<evidence type="ECO:0000256" key="2">
    <source>
        <dbReference type="ARBA" id="ARBA00004555"/>
    </source>
</evidence>
<proteinExistence type="inferred from homology"/>
<evidence type="ECO:0000256" key="8">
    <source>
        <dbReference type="ARBA" id="ARBA00023136"/>
    </source>
</evidence>
<dbReference type="GO" id="GO:0005794">
    <property type="term" value="C:Golgi apparatus"/>
    <property type="evidence" value="ECO:0007669"/>
    <property type="project" value="UniProtKB-SubCell"/>
</dbReference>
<evidence type="ECO:0000256" key="9">
    <source>
        <dbReference type="RuleBase" id="RU363079"/>
    </source>
</evidence>
<evidence type="ECO:0000256" key="1">
    <source>
        <dbReference type="ARBA" id="ARBA00004141"/>
    </source>
</evidence>
<evidence type="ECO:0000313" key="10">
    <source>
        <dbReference type="EMBL" id="RUP50320.1"/>
    </source>
</evidence>
<evidence type="ECO:0000256" key="5">
    <source>
        <dbReference type="ARBA" id="ARBA00022729"/>
    </source>
</evidence>
<reference evidence="10 11" key="1">
    <citation type="journal article" date="2018" name="New Phytol.">
        <title>Phylogenomics of Endogonaceae and evolution of mycorrhizas within Mucoromycota.</title>
        <authorList>
            <person name="Chang Y."/>
            <person name="Desiro A."/>
            <person name="Na H."/>
            <person name="Sandor L."/>
            <person name="Lipzen A."/>
            <person name="Clum A."/>
            <person name="Barry K."/>
            <person name="Grigoriev I.V."/>
            <person name="Martin F.M."/>
            <person name="Stajich J.E."/>
            <person name="Smith M.E."/>
            <person name="Bonito G."/>
            <person name="Spatafora J.W."/>
        </authorList>
    </citation>
    <scope>NUCLEOTIDE SEQUENCE [LARGE SCALE GENOMIC DNA]</scope>
    <source>
        <strain evidence="10 11">GMNB39</strain>
    </source>
</reference>
<evidence type="ECO:0000256" key="3">
    <source>
        <dbReference type="ARBA" id="ARBA00005227"/>
    </source>
</evidence>
<organism evidence="10 11">
    <name type="scientific">Jimgerdemannia flammicorona</name>
    <dbReference type="NCBI Taxonomy" id="994334"/>
    <lineage>
        <taxon>Eukaryota</taxon>
        <taxon>Fungi</taxon>
        <taxon>Fungi incertae sedis</taxon>
        <taxon>Mucoromycota</taxon>
        <taxon>Mucoromycotina</taxon>
        <taxon>Endogonomycetes</taxon>
        <taxon>Endogonales</taxon>
        <taxon>Endogonaceae</taxon>
        <taxon>Jimgerdemannia</taxon>
    </lineage>
</organism>
<dbReference type="Proteomes" id="UP000268093">
    <property type="component" value="Unassembled WGS sequence"/>
</dbReference>
<dbReference type="AlphaFoldDB" id="A0A433DHK2"/>
<dbReference type="OrthoDB" id="2280278at2759"/>
<keyword evidence="8" id="KW-0472">Membrane</keyword>
<keyword evidence="7" id="KW-0333">Golgi apparatus</keyword>
<keyword evidence="5" id="KW-0732">Signal</keyword>
<protein>
    <recommendedName>
        <fullName evidence="9">Transmembrane 9 superfamily member</fullName>
    </recommendedName>
</protein>
<evidence type="ECO:0000256" key="7">
    <source>
        <dbReference type="ARBA" id="ARBA00023034"/>
    </source>
</evidence>
<dbReference type="PANTHER" id="PTHR10766">
    <property type="entry name" value="TRANSMEMBRANE 9 SUPERFAMILY PROTEIN"/>
    <property type="match status" value="1"/>
</dbReference>
<name>A0A433DHK2_9FUNG</name>
<accession>A0A433DHK2</accession>
<dbReference type="GO" id="GO:0016020">
    <property type="term" value="C:membrane"/>
    <property type="evidence" value="ECO:0007669"/>
    <property type="project" value="UniProtKB-SubCell"/>
</dbReference>
<comment type="caution">
    <text evidence="10">The sequence shown here is derived from an EMBL/GenBank/DDBJ whole genome shotgun (WGS) entry which is preliminary data.</text>
</comment>
<gene>
    <name evidence="10" type="ORF">BC936DRAFT_139642</name>
</gene>
<dbReference type="EMBL" id="RBNI01001553">
    <property type="protein sequence ID" value="RUP50320.1"/>
    <property type="molecule type" value="Genomic_DNA"/>
</dbReference>
<keyword evidence="6" id="KW-1133">Transmembrane helix</keyword>
<dbReference type="PANTHER" id="PTHR10766:SF55">
    <property type="entry name" value="TRANSMEMBRANE 9 SUPERFAMILY MEMBER 4"/>
    <property type="match status" value="1"/>
</dbReference>
<comment type="subcellular location">
    <subcellularLocation>
        <location evidence="2">Golgi apparatus</location>
    </subcellularLocation>
    <subcellularLocation>
        <location evidence="1">Membrane</location>
        <topology evidence="1">Multi-pass membrane protein</topology>
    </subcellularLocation>
</comment>
<sequence length="134" mass="15392">MCRIRNLIPLLYSALTPLSRYPLHHYRVATMPPLTHLLPLLLLTNSLAQAFYLPALSPTVYHDDQKVPLYVNKIFSDTTQLPYAYGDLRFVCQPTGEVHRTWLNLGEVLRGDRIISSDYEVGRKRLHVQWGFGG</sequence>
<dbReference type="InterPro" id="IPR004240">
    <property type="entry name" value="EMP70"/>
</dbReference>
<keyword evidence="4" id="KW-0812">Transmembrane</keyword>
<comment type="similarity">
    <text evidence="3 9">Belongs to the nonaspanin (TM9SF) (TC 9.A.2) family.</text>
</comment>
<evidence type="ECO:0000256" key="4">
    <source>
        <dbReference type="ARBA" id="ARBA00022692"/>
    </source>
</evidence>
<keyword evidence="11" id="KW-1185">Reference proteome</keyword>
<evidence type="ECO:0000256" key="6">
    <source>
        <dbReference type="ARBA" id="ARBA00022989"/>
    </source>
</evidence>
<evidence type="ECO:0000313" key="11">
    <source>
        <dbReference type="Proteomes" id="UP000268093"/>
    </source>
</evidence>
<dbReference type="GO" id="GO:0072657">
    <property type="term" value="P:protein localization to membrane"/>
    <property type="evidence" value="ECO:0007669"/>
    <property type="project" value="TreeGrafter"/>
</dbReference>